<protein>
    <submittedName>
        <fullName evidence="2">DUF2169 domain-containing protein</fullName>
    </submittedName>
</protein>
<evidence type="ECO:0000313" key="2">
    <source>
        <dbReference type="EMBL" id="MCO6051748.1"/>
    </source>
</evidence>
<dbReference type="Pfam" id="PF09937">
    <property type="entry name" value="DUF2169"/>
    <property type="match status" value="1"/>
</dbReference>
<organism evidence="2 3">
    <name type="scientific">Mesorhizobium liriopis</name>
    <dbReference type="NCBI Taxonomy" id="2953882"/>
    <lineage>
        <taxon>Bacteria</taxon>
        <taxon>Pseudomonadati</taxon>
        <taxon>Pseudomonadota</taxon>
        <taxon>Alphaproteobacteria</taxon>
        <taxon>Hyphomicrobiales</taxon>
        <taxon>Phyllobacteriaceae</taxon>
        <taxon>Mesorhizobium</taxon>
    </lineage>
</organism>
<evidence type="ECO:0000259" key="1">
    <source>
        <dbReference type="Pfam" id="PF09937"/>
    </source>
</evidence>
<sequence length="358" mass="40062">MSVDNRTPFPAIAFRQFNLAGDLLGVVAARGTFLLSPNGPLVPAKVQAPLVLADTYDGDPHQAPMLFQSDLTPFKPGTDVTFIGAAHSPDGKPQPSWSCGIRIGPVAKRLRVIGPRKWHAKTLRKRGWFAQGEVEELDEWRLSKPDPVQYVPIDWRLAYGGRLPGHADPGPKGCYEFNAIGCGIADDEKFQEVREISAPQIESLDKPITSPAGKWQPEGLGPIPPWWNQRHQYAGTYDDAWLEQRHPLLPKDFDFRFWQCAHPDLIATPWLKGNESYELENLAFRHPSLKGWLPGLQMRVRLDRGAGLQDAAMVLDGVHFDLRPSGARVYLTWRTAFPWPERRGLPIVECQGEMAEAA</sequence>
<proteinExistence type="predicted"/>
<name>A0ABT1CAP1_9HYPH</name>
<accession>A0ABT1CAP1</accession>
<dbReference type="EMBL" id="JAMXQS010000009">
    <property type="protein sequence ID" value="MCO6051748.1"/>
    <property type="molecule type" value="Genomic_DNA"/>
</dbReference>
<feature type="domain" description="DUF2169" evidence="1">
    <location>
        <begin position="25"/>
        <end position="334"/>
    </location>
</feature>
<evidence type="ECO:0000313" key="3">
    <source>
        <dbReference type="Proteomes" id="UP001205906"/>
    </source>
</evidence>
<dbReference type="InterPro" id="IPR018683">
    <property type="entry name" value="DUF2169"/>
</dbReference>
<dbReference type="Proteomes" id="UP001205906">
    <property type="component" value="Unassembled WGS sequence"/>
</dbReference>
<dbReference type="RefSeq" id="WP_252821630.1">
    <property type="nucleotide sequence ID" value="NZ_JAMXQS010000009.1"/>
</dbReference>
<gene>
    <name evidence="2" type="ORF">NGM99_18340</name>
</gene>
<reference evidence="2 3" key="1">
    <citation type="submission" date="2022-06" db="EMBL/GenBank/DDBJ databases">
        <title>Mesorhizobium sp. strain RP14 Genome sequencing and assembly.</title>
        <authorList>
            <person name="Kim I."/>
        </authorList>
    </citation>
    <scope>NUCLEOTIDE SEQUENCE [LARGE SCALE GENOMIC DNA]</scope>
    <source>
        <strain evidence="3">RP14(2022)</strain>
    </source>
</reference>
<comment type="caution">
    <text evidence="2">The sequence shown here is derived from an EMBL/GenBank/DDBJ whole genome shotgun (WGS) entry which is preliminary data.</text>
</comment>
<keyword evidence="3" id="KW-1185">Reference proteome</keyword>